<evidence type="ECO:0000256" key="1">
    <source>
        <dbReference type="ARBA" id="ARBA00008668"/>
    </source>
</evidence>
<dbReference type="InterPro" id="IPR050592">
    <property type="entry name" value="GDSL_lipolytic_enzyme"/>
</dbReference>
<gene>
    <name evidence="2" type="ORF">LWI29_028773</name>
</gene>
<proteinExistence type="inferred from homology"/>
<dbReference type="Proteomes" id="UP001168877">
    <property type="component" value="Unassembled WGS sequence"/>
</dbReference>
<comment type="similarity">
    <text evidence="1">Belongs to the 'GDSL' lipolytic enzyme family.</text>
</comment>
<evidence type="ECO:0008006" key="4">
    <source>
        <dbReference type="Google" id="ProtNLM"/>
    </source>
</evidence>
<evidence type="ECO:0000313" key="3">
    <source>
        <dbReference type="Proteomes" id="UP001168877"/>
    </source>
</evidence>
<dbReference type="AlphaFoldDB" id="A0AA39T8R7"/>
<name>A0AA39T8R7_ACESA</name>
<dbReference type="PANTHER" id="PTHR45642">
    <property type="entry name" value="GDSL ESTERASE/LIPASE EXL3"/>
    <property type="match status" value="1"/>
</dbReference>
<accession>A0AA39T8R7</accession>
<evidence type="ECO:0000313" key="2">
    <source>
        <dbReference type="EMBL" id="KAK0601920.1"/>
    </source>
</evidence>
<sequence>MDKLERIFGLKRTIPAYLDPTYNIADFATGVCFASAGTGYNNATADVLSVIPLWKEMEYYKEYQETLRGYIGNEKANEVLGEALYLISIGTNDFLGNYYILPKRSSEYFVEEYQIFLAGIAENFITELYQLGARKICISGLPPVGCLPNMFSGSDCVEEYKDFNGQLQEMVMKLDKELPGIQLVLSSPYDIQDPNKFGKLSAIFFSITTVGVTWHDIHDMDHAI</sequence>
<comment type="caution">
    <text evidence="2">The sequence shown here is derived from an EMBL/GenBank/DDBJ whole genome shotgun (WGS) entry which is preliminary data.</text>
</comment>
<organism evidence="2 3">
    <name type="scientific">Acer saccharum</name>
    <name type="common">Sugar maple</name>
    <dbReference type="NCBI Taxonomy" id="4024"/>
    <lineage>
        <taxon>Eukaryota</taxon>
        <taxon>Viridiplantae</taxon>
        <taxon>Streptophyta</taxon>
        <taxon>Embryophyta</taxon>
        <taxon>Tracheophyta</taxon>
        <taxon>Spermatophyta</taxon>
        <taxon>Magnoliopsida</taxon>
        <taxon>eudicotyledons</taxon>
        <taxon>Gunneridae</taxon>
        <taxon>Pentapetalae</taxon>
        <taxon>rosids</taxon>
        <taxon>malvids</taxon>
        <taxon>Sapindales</taxon>
        <taxon>Sapindaceae</taxon>
        <taxon>Hippocastanoideae</taxon>
        <taxon>Acereae</taxon>
        <taxon>Acer</taxon>
    </lineage>
</organism>
<dbReference type="EMBL" id="JAUESC010000003">
    <property type="protein sequence ID" value="KAK0601920.1"/>
    <property type="molecule type" value="Genomic_DNA"/>
</dbReference>
<dbReference type="InterPro" id="IPR036514">
    <property type="entry name" value="SGNH_hydro_sf"/>
</dbReference>
<keyword evidence="3" id="KW-1185">Reference proteome</keyword>
<reference evidence="2" key="1">
    <citation type="journal article" date="2022" name="Plant J.">
        <title>Strategies of tolerance reflected in two North American maple genomes.</title>
        <authorList>
            <person name="McEvoy S.L."/>
            <person name="Sezen U.U."/>
            <person name="Trouern-Trend A."/>
            <person name="McMahon S.M."/>
            <person name="Schaberg P.G."/>
            <person name="Yang J."/>
            <person name="Wegrzyn J.L."/>
            <person name="Swenson N.G."/>
        </authorList>
    </citation>
    <scope>NUCLEOTIDE SEQUENCE</scope>
    <source>
        <strain evidence="2">NS2018</strain>
    </source>
</reference>
<protein>
    <recommendedName>
        <fullName evidence="4">GDSL esterase/lipase</fullName>
    </recommendedName>
</protein>
<dbReference type="Gene3D" id="3.40.50.1110">
    <property type="entry name" value="SGNH hydrolase"/>
    <property type="match status" value="1"/>
</dbReference>
<reference evidence="2" key="2">
    <citation type="submission" date="2023-06" db="EMBL/GenBank/DDBJ databases">
        <authorList>
            <person name="Swenson N.G."/>
            <person name="Wegrzyn J.L."/>
            <person name="Mcevoy S.L."/>
        </authorList>
    </citation>
    <scope>NUCLEOTIDE SEQUENCE</scope>
    <source>
        <strain evidence="2">NS2018</strain>
        <tissue evidence="2">Leaf</tissue>
    </source>
</reference>
<dbReference type="GO" id="GO:0016788">
    <property type="term" value="F:hydrolase activity, acting on ester bonds"/>
    <property type="evidence" value="ECO:0007669"/>
    <property type="project" value="InterPro"/>
</dbReference>
<dbReference type="PANTHER" id="PTHR45642:SF46">
    <property type="entry name" value="OS06G0636700 PROTEIN"/>
    <property type="match status" value="1"/>
</dbReference>
<dbReference type="InterPro" id="IPR001087">
    <property type="entry name" value="GDSL"/>
</dbReference>
<dbReference type="Pfam" id="PF00657">
    <property type="entry name" value="Lipase_GDSL"/>
    <property type="match status" value="1"/>
</dbReference>